<protein>
    <submittedName>
        <fullName evidence="2">Uncharacterized protein</fullName>
    </submittedName>
</protein>
<feature type="chain" id="PRO_5036906129" evidence="1">
    <location>
        <begin position="18"/>
        <end position="145"/>
    </location>
</feature>
<name>A0A928TR17_UNCKA</name>
<evidence type="ECO:0000256" key="1">
    <source>
        <dbReference type="SAM" id="SignalP"/>
    </source>
</evidence>
<evidence type="ECO:0000313" key="2">
    <source>
        <dbReference type="EMBL" id="MBE7525619.1"/>
    </source>
</evidence>
<dbReference type="AlphaFoldDB" id="A0A928TR17"/>
<comment type="caution">
    <text evidence="2">The sequence shown here is derived from an EMBL/GenBank/DDBJ whole genome shotgun (WGS) entry which is preliminary data.</text>
</comment>
<organism evidence="2 3">
    <name type="scientific">candidate division WWE3 bacterium</name>
    <dbReference type="NCBI Taxonomy" id="2053526"/>
    <lineage>
        <taxon>Bacteria</taxon>
        <taxon>Katanobacteria</taxon>
    </lineage>
</organism>
<proteinExistence type="predicted"/>
<reference evidence="2" key="1">
    <citation type="submission" date="2020-05" db="EMBL/GenBank/DDBJ databases">
        <title>High-Quality Genomes of Partial-Nitritation/Anammox System by Hierarchical Clustering Based Hybrid Assembly.</title>
        <authorList>
            <person name="Liu L."/>
            <person name="Wang Y."/>
            <person name="Che Y."/>
            <person name="Chen Y."/>
            <person name="Xia Y."/>
            <person name="Luo R."/>
            <person name="Cheng S.H."/>
            <person name="Zheng C."/>
            <person name="Zhang T."/>
        </authorList>
    </citation>
    <scope>NUCLEOTIDE SEQUENCE</scope>
    <source>
        <strain evidence="2">H1_PAT1</strain>
    </source>
</reference>
<sequence>MNIAAVMAIAFAVSACAAAKPAPYPAPEIRIPTPEDQIRWGCPARTLAGTYRIIASVLMHHPNDRTAYLAAIRSLEPLQEDLALLPEFSNLANNCEETRDLLAEMKDRLPTAPHENDLRLLLTHLQQGQTLADRMTACKNTLHPS</sequence>
<feature type="signal peptide" evidence="1">
    <location>
        <begin position="1"/>
        <end position="17"/>
    </location>
</feature>
<keyword evidence="1" id="KW-0732">Signal</keyword>
<dbReference type="Proteomes" id="UP000710385">
    <property type="component" value="Unassembled WGS sequence"/>
</dbReference>
<gene>
    <name evidence="2" type="ORF">HS096_04520</name>
</gene>
<evidence type="ECO:0000313" key="3">
    <source>
        <dbReference type="Proteomes" id="UP000710385"/>
    </source>
</evidence>
<dbReference type="EMBL" id="JABTTY010000001">
    <property type="protein sequence ID" value="MBE7525619.1"/>
    <property type="molecule type" value="Genomic_DNA"/>
</dbReference>
<accession>A0A928TR17</accession>